<dbReference type="SUPFAM" id="SSF53927">
    <property type="entry name" value="Cytidine deaminase-like"/>
    <property type="match status" value="1"/>
</dbReference>
<dbReference type="GO" id="GO:0008270">
    <property type="term" value="F:zinc ion binding"/>
    <property type="evidence" value="ECO:0007669"/>
    <property type="project" value="InterPro"/>
</dbReference>
<feature type="domain" description="CMP/dCMP-type deaminase" evidence="3">
    <location>
        <begin position="15"/>
        <end position="128"/>
    </location>
</feature>
<reference evidence="4" key="1">
    <citation type="submission" date="2020-07" db="EMBL/GenBank/DDBJ databases">
        <title>Genome Sequences for Panteoa spp. that cause Center Rot in Onions.</title>
        <authorList>
            <person name="Asselin J.A."/>
            <person name="Helmann T."/>
            <person name="Beer S."/>
            <person name="Stodghill P."/>
        </authorList>
    </citation>
    <scope>NUCLEOTIDE SEQUENCE</scope>
    <source>
        <strain evidence="4">OC5a</strain>
    </source>
</reference>
<keyword evidence="1" id="KW-0479">Metal-binding</keyword>
<dbReference type="InterPro" id="IPR016193">
    <property type="entry name" value="Cytidine_deaminase-like"/>
</dbReference>
<dbReference type="InterPro" id="IPR016192">
    <property type="entry name" value="APOBEC/CMP_deaminase_Zn-bd"/>
</dbReference>
<dbReference type="EMBL" id="CP059084">
    <property type="protein sequence ID" value="QTC44810.1"/>
    <property type="molecule type" value="Genomic_DNA"/>
</dbReference>
<dbReference type="InterPro" id="IPR002125">
    <property type="entry name" value="CMP_dCMP_dom"/>
</dbReference>
<dbReference type="GO" id="GO:0008835">
    <property type="term" value="F:diaminohydroxyphosphoribosylaminopyrimidine deaminase activity"/>
    <property type="evidence" value="ECO:0007669"/>
    <property type="project" value="TreeGrafter"/>
</dbReference>
<accession>A0A8A4K5L1</accession>
<evidence type="ECO:0000313" key="5">
    <source>
        <dbReference type="Proteomes" id="UP000663901"/>
    </source>
</evidence>
<evidence type="ECO:0000259" key="3">
    <source>
        <dbReference type="PROSITE" id="PS51747"/>
    </source>
</evidence>
<dbReference type="PROSITE" id="PS00903">
    <property type="entry name" value="CYT_DCMP_DEAMINASES_1"/>
    <property type="match status" value="1"/>
</dbReference>
<dbReference type="Proteomes" id="UP000663901">
    <property type="component" value="Chromosome"/>
</dbReference>
<dbReference type="PANTHER" id="PTHR11079:SF162">
    <property type="entry name" value="RIBOFLAVIN BIOSYNTHESIS PROTEIN PYRD, CHLOROPLASTIC"/>
    <property type="match status" value="1"/>
</dbReference>
<name>A0A8A4K5L1_PANAN</name>
<keyword evidence="2" id="KW-0862">Zinc</keyword>
<dbReference type="PROSITE" id="PS51747">
    <property type="entry name" value="CYT_DCMP_DEAMINASES_2"/>
    <property type="match status" value="1"/>
</dbReference>
<dbReference type="AlphaFoldDB" id="A0A8A4K5L1"/>
<organism evidence="4 5">
    <name type="scientific">Pantoea ananas</name>
    <name type="common">Erwinia uredovora</name>
    <dbReference type="NCBI Taxonomy" id="553"/>
    <lineage>
        <taxon>Bacteria</taxon>
        <taxon>Pseudomonadati</taxon>
        <taxon>Pseudomonadota</taxon>
        <taxon>Gammaproteobacteria</taxon>
        <taxon>Enterobacterales</taxon>
        <taxon>Erwiniaceae</taxon>
        <taxon>Pantoea</taxon>
    </lineage>
</organism>
<dbReference type="PANTHER" id="PTHR11079">
    <property type="entry name" value="CYTOSINE DEAMINASE FAMILY MEMBER"/>
    <property type="match status" value="1"/>
</dbReference>
<gene>
    <name evidence="4" type="ORF">H0Z12_13820</name>
</gene>
<dbReference type="Gene3D" id="3.40.140.10">
    <property type="entry name" value="Cytidine Deaminase, domain 2"/>
    <property type="match status" value="1"/>
</dbReference>
<dbReference type="CDD" id="cd01284">
    <property type="entry name" value="Riboflavin_deaminase-reductase"/>
    <property type="match status" value="1"/>
</dbReference>
<sequence>MSSDPRASADKGIMEEKLKFMMLALEYSRQALPECRPNSPVGCVIVHDGEVVAKGFTQPPGQHHAEIDAIAKLTFPISECEIYVTLEPCSFQGRTPSCALTIAELKPKHIYIAMDDPHPKNRGAGRTILKKAGISFTSGIGKQAVEKFLFPYLDTSSS</sequence>
<evidence type="ECO:0000256" key="1">
    <source>
        <dbReference type="ARBA" id="ARBA00022723"/>
    </source>
</evidence>
<evidence type="ECO:0000256" key="2">
    <source>
        <dbReference type="ARBA" id="ARBA00022833"/>
    </source>
</evidence>
<dbReference type="RefSeq" id="WP_207806311.1">
    <property type="nucleotide sequence ID" value="NZ_CP059084.1"/>
</dbReference>
<proteinExistence type="predicted"/>
<dbReference type="Pfam" id="PF00383">
    <property type="entry name" value="dCMP_cyt_deam_1"/>
    <property type="match status" value="1"/>
</dbReference>
<evidence type="ECO:0000313" key="4">
    <source>
        <dbReference type="EMBL" id="QTC44810.1"/>
    </source>
</evidence>
<protein>
    <submittedName>
        <fullName evidence="4">Diaminohydroxyphosphoribosylaminopyrimidine deaminase</fullName>
    </submittedName>
</protein>